<accession>A0A7E4ZTD0</accession>
<dbReference type="PROSITE" id="PS51073">
    <property type="entry name" value="RPEL"/>
    <property type="match status" value="2"/>
</dbReference>
<feature type="region of interest" description="Disordered" evidence="5">
    <location>
        <begin position="1"/>
        <end position="51"/>
    </location>
</feature>
<dbReference type="Gene3D" id="6.10.140.2130">
    <property type="match status" value="1"/>
</dbReference>
<reference evidence="6" key="1">
    <citation type="journal article" date="2013" name="Genetics">
        <title>The draft genome and transcriptome of Panagrellus redivivus are shaped by the harsh demands of a free-living lifestyle.</title>
        <authorList>
            <person name="Srinivasan J."/>
            <person name="Dillman A.R."/>
            <person name="Macchietto M.G."/>
            <person name="Heikkinen L."/>
            <person name="Lakso M."/>
            <person name="Fracchia K.M."/>
            <person name="Antoshechkin I."/>
            <person name="Mortazavi A."/>
            <person name="Wong G."/>
            <person name="Sternberg P.W."/>
        </authorList>
    </citation>
    <scope>NUCLEOTIDE SEQUENCE [LARGE SCALE GENOMIC DNA]</scope>
    <source>
        <strain evidence="6">MT8872</strain>
    </source>
</reference>
<feature type="compositionally biased region" description="Basic residues" evidence="5">
    <location>
        <begin position="116"/>
        <end position="127"/>
    </location>
</feature>
<feature type="repeat" description="RPEL" evidence="4">
    <location>
        <begin position="586"/>
        <end position="611"/>
    </location>
</feature>
<dbReference type="GO" id="GO:0003779">
    <property type="term" value="F:actin binding"/>
    <property type="evidence" value="ECO:0007669"/>
    <property type="project" value="UniProtKB-KW"/>
</dbReference>
<reference evidence="7" key="2">
    <citation type="submission" date="2020-10" db="UniProtKB">
        <authorList>
            <consortium name="WormBaseParasite"/>
        </authorList>
    </citation>
    <scope>IDENTIFICATION</scope>
</reference>
<dbReference type="AlphaFoldDB" id="A0A7E4ZTD0"/>
<evidence type="ECO:0000256" key="4">
    <source>
        <dbReference type="PROSITE-ProRule" id="PRU00401"/>
    </source>
</evidence>
<sequence>MNGNGCDPTKGPTFSACPATVVVTDSPPPIERHSSLPSITDPLTTDDETDLGDTTSELIDFEGDMAPGHHQHPKVAPRGVPLSTVTLGMPGNVNPVVSSGRLSAPGSLDGSVMGAKRSKSPRGRRPFSIRNSRFWMRIFNPWRWKKKSSKKTRISRSGSDSSRSPRAPHNVHVPQTTLSSPEHFFEDAMAVGGSHCIPSERQTSPSGSRSVEISRNGCVGNASIASSSSHGHCVPCTAVASCLASSSPEASTSSVNQPYSGAITTRFPATRVPTTTFSADRASIISLAGDLASDRPFQTSPSQQDSLSPSAFDTTFNSENMQPYRVVPIFHEVAASEPDLKALPRKPVLRRPGAPSRLTRRSAGSNQSAEPSPTKSTSSKKDLPSRLTDDSDSDSDIKYRSDDDERPSPSSPSTASHPDLPPGPKTSVASAIGRWGSSVADTDLPRSTNPLIASKIVPRPSMSDSHSNDDMKMQTDDSGSDGDNERENTEDESSEDNEDEPMPTSSLASRIMRKDTMARKLDAPDPVDDVPNQTADERRKIMQKVSLKLERKLSERPLAEELEQRNILKAELAERISRENMEATRKMLLRKLSFRPTIQELKDKQIIKFSDYVEVTEAEEYDRKSDRPWTRLTPAEKALIRKELNDFKAEMDVHADSRIYTRFHR</sequence>
<feature type="region of interest" description="Disordered" evidence="5">
    <location>
        <begin position="343"/>
        <end position="537"/>
    </location>
</feature>
<feature type="compositionally biased region" description="Basic and acidic residues" evidence="5">
    <location>
        <begin position="466"/>
        <end position="475"/>
    </location>
</feature>
<feature type="region of interest" description="Disordered" evidence="5">
    <location>
        <begin position="146"/>
        <end position="176"/>
    </location>
</feature>
<evidence type="ECO:0000256" key="2">
    <source>
        <dbReference type="ARBA" id="ARBA00022737"/>
    </source>
</evidence>
<organism evidence="6 7">
    <name type="scientific">Panagrellus redivivus</name>
    <name type="common">Microworm</name>
    <dbReference type="NCBI Taxonomy" id="6233"/>
    <lineage>
        <taxon>Eukaryota</taxon>
        <taxon>Metazoa</taxon>
        <taxon>Ecdysozoa</taxon>
        <taxon>Nematoda</taxon>
        <taxon>Chromadorea</taxon>
        <taxon>Rhabditida</taxon>
        <taxon>Tylenchina</taxon>
        <taxon>Panagrolaimomorpha</taxon>
        <taxon>Panagrolaimoidea</taxon>
        <taxon>Panagrolaimidae</taxon>
        <taxon>Panagrellus</taxon>
    </lineage>
</organism>
<feature type="compositionally biased region" description="Basic and acidic residues" evidence="5">
    <location>
        <begin position="512"/>
        <end position="523"/>
    </location>
</feature>
<feature type="compositionally biased region" description="Acidic residues" evidence="5">
    <location>
        <begin position="478"/>
        <end position="501"/>
    </location>
</feature>
<feature type="region of interest" description="Disordered" evidence="5">
    <location>
        <begin position="293"/>
        <end position="315"/>
    </location>
</feature>
<feature type="region of interest" description="Disordered" evidence="5">
    <location>
        <begin position="101"/>
        <end position="127"/>
    </location>
</feature>
<keyword evidence="3" id="KW-0009">Actin-binding</keyword>
<proteinExistence type="inferred from homology"/>
<protein>
    <submittedName>
        <fullName evidence="7">Phosphatase and actin regulator</fullName>
    </submittedName>
</protein>
<comment type="similarity">
    <text evidence="1">Belongs to the phosphatase and actin regulator family.</text>
</comment>
<dbReference type="SMART" id="SM00707">
    <property type="entry name" value="RPEL"/>
    <property type="match status" value="2"/>
</dbReference>
<dbReference type="Proteomes" id="UP000492821">
    <property type="component" value="Unassembled WGS sequence"/>
</dbReference>
<evidence type="ECO:0000256" key="1">
    <source>
        <dbReference type="ARBA" id="ARBA00009795"/>
    </source>
</evidence>
<dbReference type="Gene3D" id="6.10.140.1750">
    <property type="match status" value="1"/>
</dbReference>
<evidence type="ECO:0000256" key="5">
    <source>
        <dbReference type="SAM" id="MobiDB-lite"/>
    </source>
</evidence>
<feature type="compositionally biased region" description="Polar residues" evidence="5">
    <location>
        <begin position="296"/>
        <end position="315"/>
    </location>
</feature>
<evidence type="ECO:0000313" key="7">
    <source>
        <dbReference type="WBParaSite" id="Pan_g1608.t1"/>
    </source>
</evidence>
<dbReference type="WBParaSite" id="Pan_g1608.t1">
    <property type="protein sequence ID" value="Pan_g1608.t1"/>
    <property type="gene ID" value="Pan_g1608"/>
</dbReference>
<evidence type="ECO:0000313" key="6">
    <source>
        <dbReference type="Proteomes" id="UP000492821"/>
    </source>
</evidence>
<dbReference type="PANTHER" id="PTHR12751:SF18">
    <property type="entry name" value="PHOSPHATASE AND ACTIN REGULATOR 1"/>
    <property type="match status" value="1"/>
</dbReference>
<feature type="compositionally biased region" description="Low complexity" evidence="5">
    <location>
        <begin position="155"/>
        <end position="165"/>
    </location>
</feature>
<keyword evidence="6" id="KW-1185">Reference proteome</keyword>
<name>A0A7E4ZTD0_PANRE</name>
<keyword evidence="2" id="KW-0677">Repeat</keyword>
<dbReference type="PANTHER" id="PTHR12751">
    <property type="entry name" value="PHOSPHATASE AND ACTIN REGULATOR PHACTR"/>
    <property type="match status" value="1"/>
</dbReference>
<dbReference type="InterPro" id="IPR004018">
    <property type="entry name" value="RPEL_repeat"/>
</dbReference>
<dbReference type="GO" id="GO:0030036">
    <property type="term" value="P:actin cytoskeleton organization"/>
    <property type="evidence" value="ECO:0007669"/>
    <property type="project" value="TreeGrafter"/>
</dbReference>
<feature type="compositionally biased region" description="Basic and acidic residues" evidence="5">
    <location>
        <begin position="379"/>
        <end position="407"/>
    </location>
</feature>
<feature type="repeat" description="RPEL" evidence="4">
    <location>
        <begin position="547"/>
        <end position="572"/>
    </location>
</feature>
<evidence type="ECO:0000256" key="3">
    <source>
        <dbReference type="ARBA" id="ARBA00023203"/>
    </source>
</evidence>
<dbReference type="Pfam" id="PF02755">
    <property type="entry name" value="RPEL"/>
    <property type="match status" value="2"/>
</dbReference>